<dbReference type="RefSeq" id="WP_376831489.1">
    <property type="nucleotide sequence ID" value="NZ_JBHLWR010000006.1"/>
</dbReference>
<sequence length="111" mass="12072">MAAFMKYLVLVPLALVLALVAAANRTPVTFSLDPFARDAASVGFSAPLYIIVLGALAAGVALGGFAAWLTQGRYRRAARAHRRQLEKLQAETARLRDALEEKQPQQRRLAP</sequence>
<gene>
    <name evidence="8" type="ORF">ACFOEX_06690</name>
</gene>
<feature type="coiled-coil region" evidence="5">
    <location>
        <begin position="71"/>
        <end position="102"/>
    </location>
</feature>
<evidence type="ECO:0000256" key="6">
    <source>
        <dbReference type="SAM" id="Phobius"/>
    </source>
</evidence>
<keyword evidence="3 6" id="KW-1133">Transmembrane helix</keyword>
<name>A0ABV7LDL5_9HYPH</name>
<keyword evidence="1" id="KW-1003">Cell membrane</keyword>
<accession>A0ABV7LDL5</accession>
<evidence type="ECO:0000259" key="7">
    <source>
        <dbReference type="Pfam" id="PF06305"/>
    </source>
</evidence>
<dbReference type="Pfam" id="PF06305">
    <property type="entry name" value="LapA_dom"/>
    <property type="match status" value="1"/>
</dbReference>
<evidence type="ECO:0000256" key="5">
    <source>
        <dbReference type="SAM" id="Coils"/>
    </source>
</evidence>
<protein>
    <submittedName>
        <fullName evidence="8">LapA family protein</fullName>
    </submittedName>
</protein>
<evidence type="ECO:0000256" key="4">
    <source>
        <dbReference type="ARBA" id="ARBA00023136"/>
    </source>
</evidence>
<dbReference type="InterPro" id="IPR010445">
    <property type="entry name" value="LapA_dom"/>
</dbReference>
<reference evidence="9" key="1">
    <citation type="journal article" date="2019" name="Int. J. Syst. Evol. Microbiol.">
        <title>The Global Catalogue of Microorganisms (GCM) 10K type strain sequencing project: providing services to taxonomists for standard genome sequencing and annotation.</title>
        <authorList>
            <consortium name="The Broad Institute Genomics Platform"/>
            <consortium name="The Broad Institute Genome Sequencing Center for Infectious Disease"/>
            <person name="Wu L."/>
            <person name="Ma J."/>
        </authorList>
    </citation>
    <scope>NUCLEOTIDE SEQUENCE [LARGE SCALE GENOMIC DNA]</scope>
    <source>
        <strain evidence="9">CCM 7941</strain>
    </source>
</reference>
<dbReference type="EMBL" id="JBHRUV010000029">
    <property type="protein sequence ID" value="MFC3266035.1"/>
    <property type="molecule type" value="Genomic_DNA"/>
</dbReference>
<evidence type="ECO:0000256" key="1">
    <source>
        <dbReference type="ARBA" id="ARBA00022475"/>
    </source>
</evidence>
<evidence type="ECO:0000313" key="9">
    <source>
        <dbReference type="Proteomes" id="UP001595536"/>
    </source>
</evidence>
<evidence type="ECO:0000313" key="8">
    <source>
        <dbReference type="EMBL" id="MFC3266035.1"/>
    </source>
</evidence>
<organism evidence="8 9">
    <name type="scientific">Camelimonas abortus</name>
    <dbReference type="NCBI Taxonomy" id="1017184"/>
    <lineage>
        <taxon>Bacteria</taxon>
        <taxon>Pseudomonadati</taxon>
        <taxon>Pseudomonadota</taxon>
        <taxon>Alphaproteobacteria</taxon>
        <taxon>Hyphomicrobiales</taxon>
        <taxon>Chelatococcaceae</taxon>
        <taxon>Camelimonas</taxon>
    </lineage>
</organism>
<evidence type="ECO:0000256" key="3">
    <source>
        <dbReference type="ARBA" id="ARBA00022989"/>
    </source>
</evidence>
<keyword evidence="9" id="KW-1185">Reference proteome</keyword>
<feature type="domain" description="Lipopolysaccharide assembly protein A" evidence="7">
    <location>
        <begin position="26"/>
        <end position="92"/>
    </location>
</feature>
<comment type="caution">
    <text evidence="8">The sequence shown here is derived from an EMBL/GenBank/DDBJ whole genome shotgun (WGS) entry which is preliminary data.</text>
</comment>
<keyword evidence="5" id="KW-0175">Coiled coil</keyword>
<keyword evidence="2 6" id="KW-0812">Transmembrane</keyword>
<dbReference type="Proteomes" id="UP001595536">
    <property type="component" value="Unassembled WGS sequence"/>
</dbReference>
<proteinExistence type="predicted"/>
<feature type="transmembrane region" description="Helical" evidence="6">
    <location>
        <begin position="47"/>
        <end position="69"/>
    </location>
</feature>
<keyword evidence="4 6" id="KW-0472">Membrane</keyword>
<evidence type="ECO:0000256" key="2">
    <source>
        <dbReference type="ARBA" id="ARBA00022692"/>
    </source>
</evidence>